<accession>A0AAJ3R8B5</accession>
<keyword evidence="1" id="KW-0132">Cell division</keyword>
<dbReference type="AlphaFoldDB" id="A0AAJ3R8B5"/>
<dbReference type="EMBL" id="VLYX01000074">
    <property type="protein sequence ID" value="MDR4329551.1"/>
    <property type="molecule type" value="Genomic_DNA"/>
</dbReference>
<sequence>MDSKVTFTMQMNGESKDATAYVSGITNLIQQRKWLVPIGQSLEKIIYHDFDETPHMAIG</sequence>
<evidence type="ECO:0000313" key="1">
    <source>
        <dbReference type="EMBL" id="MDR4329551.1"/>
    </source>
</evidence>
<comment type="caution">
    <text evidence="1">The sequence shown here is derived from an EMBL/GenBank/DDBJ whole genome shotgun (WGS) entry which is preliminary data.</text>
</comment>
<proteinExistence type="predicted"/>
<evidence type="ECO:0000313" key="2">
    <source>
        <dbReference type="Proteomes" id="UP001248134"/>
    </source>
</evidence>
<reference evidence="1" key="1">
    <citation type="submission" date="2019-07" db="EMBL/GenBank/DDBJ databases">
        <title>Phylogenomic Reclassification of ATCC Bacillus Strains and Various Taxa within the Genus Bacillus.</title>
        <authorList>
            <person name="Riojas M.A."/>
            <person name="Frank A.M."/>
            <person name="Fenn S.L."/>
            <person name="King S.P."/>
            <person name="Brower S.M."/>
            <person name="Hazbon M.H."/>
        </authorList>
    </citation>
    <scope>NUCLEOTIDE SEQUENCE</scope>
    <source>
        <strain evidence="1">NR-12239</strain>
    </source>
</reference>
<name>A0AAJ3R8B5_9BACI</name>
<organism evidence="1 2">
    <name type="scientific">Bacillus pseudomycoides</name>
    <dbReference type="NCBI Taxonomy" id="64104"/>
    <lineage>
        <taxon>Bacteria</taxon>
        <taxon>Bacillati</taxon>
        <taxon>Bacillota</taxon>
        <taxon>Bacilli</taxon>
        <taxon>Bacillales</taxon>
        <taxon>Bacillaceae</taxon>
        <taxon>Bacillus</taxon>
        <taxon>Bacillus cereus group</taxon>
    </lineage>
</organism>
<dbReference type="GO" id="GO:0051301">
    <property type="term" value="P:cell division"/>
    <property type="evidence" value="ECO:0007669"/>
    <property type="project" value="UniProtKB-KW"/>
</dbReference>
<dbReference type="RefSeq" id="WP_003199849.1">
    <property type="nucleotide sequence ID" value="NZ_CM000743.1"/>
</dbReference>
<keyword evidence="1" id="KW-0131">Cell cycle</keyword>
<protein>
    <submittedName>
        <fullName evidence="1">Cell division protein FtsK</fullName>
    </submittedName>
</protein>
<dbReference type="Proteomes" id="UP001248134">
    <property type="component" value="Unassembled WGS sequence"/>
</dbReference>
<gene>
    <name evidence="1" type="ORF">FOS08_28080</name>
</gene>